<dbReference type="EMBL" id="JAHRIQ010106915">
    <property type="protein sequence ID" value="MEQ2256343.1"/>
    <property type="molecule type" value="Genomic_DNA"/>
</dbReference>
<reference evidence="1 2" key="1">
    <citation type="submission" date="2021-06" db="EMBL/GenBank/DDBJ databases">
        <authorList>
            <person name="Palmer J.M."/>
        </authorList>
    </citation>
    <scope>NUCLEOTIDE SEQUENCE [LARGE SCALE GENOMIC DNA]</scope>
    <source>
        <strain evidence="2">if_2019</strain>
        <tissue evidence="1">Muscle</tissue>
    </source>
</reference>
<organism evidence="1 2">
    <name type="scientific">Ilyodon furcidens</name>
    <name type="common">goldbreast splitfin</name>
    <dbReference type="NCBI Taxonomy" id="33524"/>
    <lineage>
        <taxon>Eukaryota</taxon>
        <taxon>Metazoa</taxon>
        <taxon>Chordata</taxon>
        <taxon>Craniata</taxon>
        <taxon>Vertebrata</taxon>
        <taxon>Euteleostomi</taxon>
        <taxon>Actinopterygii</taxon>
        <taxon>Neopterygii</taxon>
        <taxon>Teleostei</taxon>
        <taxon>Neoteleostei</taxon>
        <taxon>Acanthomorphata</taxon>
        <taxon>Ovalentaria</taxon>
        <taxon>Atherinomorphae</taxon>
        <taxon>Cyprinodontiformes</taxon>
        <taxon>Goodeidae</taxon>
        <taxon>Ilyodon</taxon>
    </lineage>
</organism>
<proteinExistence type="predicted"/>
<gene>
    <name evidence="1" type="ORF">ILYODFUR_023273</name>
</gene>
<protein>
    <submittedName>
        <fullName evidence="1">Uncharacterized protein</fullName>
    </submittedName>
</protein>
<evidence type="ECO:0000313" key="2">
    <source>
        <dbReference type="Proteomes" id="UP001482620"/>
    </source>
</evidence>
<comment type="caution">
    <text evidence="1">The sequence shown here is derived from an EMBL/GenBank/DDBJ whole genome shotgun (WGS) entry which is preliminary data.</text>
</comment>
<keyword evidence="2" id="KW-1185">Reference proteome</keyword>
<sequence length="106" mass="11568">MLEVALSYSDSVCDGHACSHVSRQQQFTTTTPRREDSKNPWCSDLAGGCTSTTQAYTVLDDQNKKIALLTAPFLHPLVHPSVGKTTHPSSIQVLLDRAAHCLETET</sequence>
<dbReference type="Proteomes" id="UP001482620">
    <property type="component" value="Unassembled WGS sequence"/>
</dbReference>
<evidence type="ECO:0000313" key="1">
    <source>
        <dbReference type="EMBL" id="MEQ2256343.1"/>
    </source>
</evidence>
<name>A0ABV0VHY0_9TELE</name>
<accession>A0ABV0VHY0</accession>